<evidence type="ECO:0000259" key="9">
    <source>
        <dbReference type="Pfam" id="PF01850"/>
    </source>
</evidence>
<keyword evidence="2 8" id="KW-1277">Toxin-antitoxin system</keyword>
<dbReference type="InterPro" id="IPR050556">
    <property type="entry name" value="Type_II_TA_system_RNase"/>
</dbReference>
<keyword evidence="5 8" id="KW-0378">Hydrolase</keyword>
<comment type="cofactor">
    <cofactor evidence="1 8">
        <name>Mg(2+)</name>
        <dbReference type="ChEBI" id="CHEBI:18420"/>
    </cofactor>
</comment>
<sequence length="130" mass="14549">MLLLDTSVLIDVDRVRLPDEALTFSAVTYSELVFGIEAASTEALRRERTARLAWLRDTLETEWLPFDTFAAESYARLAARVALQRPRHARSKDIMLAGHAAALGARIATLNPKDFELVSDLVEIVVPELR</sequence>
<proteinExistence type="inferred from homology"/>
<name>A0AAU7VUH4_9MICO</name>
<dbReference type="InterPro" id="IPR002716">
    <property type="entry name" value="PIN_dom"/>
</dbReference>
<dbReference type="GO" id="GO:0000287">
    <property type="term" value="F:magnesium ion binding"/>
    <property type="evidence" value="ECO:0007669"/>
    <property type="project" value="UniProtKB-UniRule"/>
</dbReference>
<dbReference type="GO" id="GO:0090729">
    <property type="term" value="F:toxin activity"/>
    <property type="evidence" value="ECO:0007669"/>
    <property type="project" value="UniProtKB-KW"/>
</dbReference>
<dbReference type="PANTHER" id="PTHR33653">
    <property type="entry name" value="RIBONUCLEASE VAPC2"/>
    <property type="match status" value="1"/>
</dbReference>
<evidence type="ECO:0000256" key="8">
    <source>
        <dbReference type="HAMAP-Rule" id="MF_00265"/>
    </source>
</evidence>
<feature type="domain" description="PIN" evidence="9">
    <location>
        <begin position="3"/>
        <end position="116"/>
    </location>
</feature>
<dbReference type="SUPFAM" id="SSF88723">
    <property type="entry name" value="PIN domain-like"/>
    <property type="match status" value="1"/>
</dbReference>
<dbReference type="Gene3D" id="3.40.50.1010">
    <property type="entry name" value="5'-nuclease"/>
    <property type="match status" value="1"/>
</dbReference>
<evidence type="ECO:0000256" key="7">
    <source>
        <dbReference type="ARBA" id="ARBA00038093"/>
    </source>
</evidence>
<evidence type="ECO:0000313" key="10">
    <source>
        <dbReference type="EMBL" id="XBX77159.1"/>
    </source>
</evidence>
<dbReference type="GO" id="GO:0004540">
    <property type="term" value="F:RNA nuclease activity"/>
    <property type="evidence" value="ECO:0007669"/>
    <property type="project" value="InterPro"/>
</dbReference>
<keyword evidence="4 8" id="KW-0479">Metal-binding</keyword>
<dbReference type="HAMAP" id="MF_00265">
    <property type="entry name" value="VapC_Nob1"/>
    <property type="match status" value="1"/>
</dbReference>
<keyword evidence="6 8" id="KW-0460">Magnesium</keyword>
<dbReference type="RefSeq" id="WP_282215342.1">
    <property type="nucleotide sequence ID" value="NZ_CP158357.1"/>
</dbReference>
<dbReference type="Pfam" id="PF01850">
    <property type="entry name" value="PIN"/>
    <property type="match status" value="1"/>
</dbReference>
<dbReference type="EC" id="3.1.-.-" evidence="8"/>
<comment type="function">
    <text evidence="8">Toxic component of a toxin-antitoxin (TA) system. An RNase.</text>
</comment>
<comment type="similarity">
    <text evidence="7 8">Belongs to the PINc/VapC protein family.</text>
</comment>
<evidence type="ECO:0000256" key="4">
    <source>
        <dbReference type="ARBA" id="ARBA00022723"/>
    </source>
</evidence>
<evidence type="ECO:0000256" key="2">
    <source>
        <dbReference type="ARBA" id="ARBA00022649"/>
    </source>
</evidence>
<keyword evidence="8" id="KW-0800">Toxin</keyword>
<dbReference type="AlphaFoldDB" id="A0AAU7VUH4"/>
<evidence type="ECO:0000256" key="3">
    <source>
        <dbReference type="ARBA" id="ARBA00022722"/>
    </source>
</evidence>
<dbReference type="EMBL" id="CP158357">
    <property type="protein sequence ID" value="XBX77159.1"/>
    <property type="molecule type" value="Genomic_DNA"/>
</dbReference>
<dbReference type="InterPro" id="IPR022907">
    <property type="entry name" value="VapC_family"/>
</dbReference>
<accession>A0AAU7VUH4</accession>
<gene>
    <name evidence="8" type="primary">vapC</name>
    <name evidence="10" type="ORF">ABS642_14715</name>
</gene>
<dbReference type="GO" id="GO:0016787">
    <property type="term" value="F:hydrolase activity"/>
    <property type="evidence" value="ECO:0007669"/>
    <property type="project" value="UniProtKB-KW"/>
</dbReference>
<evidence type="ECO:0000256" key="5">
    <source>
        <dbReference type="ARBA" id="ARBA00022801"/>
    </source>
</evidence>
<dbReference type="PANTHER" id="PTHR33653:SF1">
    <property type="entry name" value="RIBONUCLEASE VAPC2"/>
    <property type="match status" value="1"/>
</dbReference>
<evidence type="ECO:0000256" key="1">
    <source>
        <dbReference type="ARBA" id="ARBA00001946"/>
    </source>
</evidence>
<protein>
    <recommendedName>
        <fullName evidence="8">Ribonuclease VapC</fullName>
        <shortName evidence="8">RNase VapC</shortName>
        <ecNumber evidence="8">3.1.-.-</ecNumber>
    </recommendedName>
    <alternativeName>
        <fullName evidence="8">Toxin VapC</fullName>
    </alternativeName>
</protein>
<evidence type="ECO:0000256" key="6">
    <source>
        <dbReference type="ARBA" id="ARBA00022842"/>
    </source>
</evidence>
<reference evidence="10" key="1">
    <citation type="submission" date="2024-06" db="EMBL/GenBank/DDBJ databases">
        <title>Draft genome sequence of Microbacterium sp. strain A8/3-1, isolated from Oxytropis tragacanthoides Fisch. ex DC. Root nodules in the Altai region of Russia.</title>
        <authorList>
            <person name="Sazanova A."/>
            <person name="Guro P."/>
            <person name="Kuznetsova I."/>
            <person name="Belimov A."/>
            <person name="Safronova V."/>
        </authorList>
    </citation>
    <scope>NUCLEOTIDE SEQUENCE</scope>
    <source>
        <strain evidence="10">A8/3-1</strain>
    </source>
</reference>
<feature type="binding site" evidence="8">
    <location>
        <position position="93"/>
    </location>
    <ligand>
        <name>Mg(2+)</name>
        <dbReference type="ChEBI" id="CHEBI:18420"/>
    </ligand>
</feature>
<organism evidence="10">
    <name type="scientific">Microbacterium sp. A8/3-1</name>
    <dbReference type="NCBI Taxonomy" id="3160749"/>
    <lineage>
        <taxon>Bacteria</taxon>
        <taxon>Bacillati</taxon>
        <taxon>Actinomycetota</taxon>
        <taxon>Actinomycetes</taxon>
        <taxon>Micrococcales</taxon>
        <taxon>Microbacteriaceae</taxon>
        <taxon>Microbacterium</taxon>
    </lineage>
</organism>
<keyword evidence="3 8" id="KW-0540">Nuclease</keyword>
<dbReference type="InterPro" id="IPR029060">
    <property type="entry name" value="PIN-like_dom_sf"/>
</dbReference>
<feature type="binding site" evidence="8">
    <location>
        <position position="5"/>
    </location>
    <ligand>
        <name>Mg(2+)</name>
        <dbReference type="ChEBI" id="CHEBI:18420"/>
    </ligand>
</feature>